<dbReference type="InterPro" id="IPR031303">
    <property type="entry name" value="C5_meth_CS"/>
</dbReference>
<sequence length="381" mass="42739">MFNHQCLRKPKLVFLFWGAIPPPVEMPVCALEFYAGIGGLHLALQRSSVDGTVVQAFDWDPTACQVYRINHPPKIIKKADISQLEAEQIAAYNADLWLLSPACQPYTVLNPNAKGAADPRAKSFLYLVHEVLPKLKEMDALPSRLLVENVAGFEFGVPNSRLRYYFLAKKAPLQFIHTAGEDVDRVWRHIPGQGKDWVDDRFEDPDSSLNSSNNNGDLPLIPNLSPYLDSPDQTSDYSIPDKVLYKWGRLFDIALPSSHRSCCFTRGYTKLVQGSGSIIQMNEDFDTTTVFNEFADARPEGPDAVRILDPLKLRYFTPNELLRIFGFNSRVDSASTLDSDGNPCSTFKWPEGVTVKAQYKLIGNSVNVTVVQALIEYLFSE</sequence>
<keyword evidence="1 7" id="KW-0489">Methyltransferase</keyword>
<dbReference type="PANTHER" id="PTHR46098:SF1">
    <property type="entry name" value="TRNA (CYTOSINE(38)-C(5))-METHYLTRANSFERASE"/>
    <property type="match status" value="1"/>
</dbReference>
<keyword evidence="3 7" id="KW-0949">S-adenosyl-L-methionine</keyword>
<organism evidence="9 10">
    <name type="scientific">Leucocoprinus birnbaumii</name>
    <dbReference type="NCBI Taxonomy" id="56174"/>
    <lineage>
        <taxon>Eukaryota</taxon>
        <taxon>Fungi</taxon>
        <taxon>Dikarya</taxon>
        <taxon>Basidiomycota</taxon>
        <taxon>Agaricomycotina</taxon>
        <taxon>Agaricomycetes</taxon>
        <taxon>Agaricomycetidae</taxon>
        <taxon>Agaricales</taxon>
        <taxon>Agaricineae</taxon>
        <taxon>Agaricaceae</taxon>
        <taxon>Leucocoprinus</taxon>
    </lineage>
</organism>
<keyword evidence="10" id="KW-1185">Reference proteome</keyword>
<dbReference type="PROSITE" id="PS00095">
    <property type="entry name" value="C5_MTASE_2"/>
    <property type="match status" value="1"/>
</dbReference>
<proteinExistence type="inferred from homology"/>
<dbReference type="Gene3D" id="3.90.120.10">
    <property type="entry name" value="DNA Methylase, subunit A, domain 2"/>
    <property type="match status" value="1"/>
</dbReference>
<accession>A0AAD5VZY3</accession>
<dbReference type="GO" id="GO:0032259">
    <property type="term" value="P:methylation"/>
    <property type="evidence" value="ECO:0007669"/>
    <property type="project" value="UniProtKB-KW"/>
</dbReference>
<evidence type="ECO:0000256" key="8">
    <source>
        <dbReference type="SAM" id="MobiDB-lite"/>
    </source>
</evidence>
<evidence type="ECO:0000256" key="6">
    <source>
        <dbReference type="ARBA" id="ARBA00042810"/>
    </source>
</evidence>
<keyword evidence="2 7" id="KW-0808">Transferase</keyword>
<feature type="active site" evidence="7">
    <location>
        <position position="103"/>
    </location>
</feature>
<gene>
    <name evidence="9" type="ORF">NP233_g1405</name>
</gene>
<dbReference type="GO" id="GO:0008168">
    <property type="term" value="F:methyltransferase activity"/>
    <property type="evidence" value="ECO:0007669"/>
    <property type="project" value="UniProtKB-KW"/>
</dbReference>
<dbReference type="Gene3D" id="3.40.50.150">
    <property type="entry name" value="Vaccinia Virus protein VP39"/>
    <property type="match status" value="1"/>
</dbReference>
<dbReference type="InterPro" id="IPR050750">
    <property type="entry name" value="C5-MTase"/>
</dbReference>
<evidence type="ECO:0000256" key="4">
    <source>
        <dbReference type="ARBA" id="ARBA00039081"/>
    </source>
</evidence>
<dbReference type="PROSITE" id="PS51679">
    <property type="entry name" value="SAM_MT_C5"/>
    <property type="match status" value="1"/>
</dbReference>
<evidence type="ECO:0000256" key="2">
    <source>
        <dbReference type="ARBA" id="ARBA00022679"/>
    </source>
</evidence>
<dbReference type="EMBL" id="JANIEX010000051">
    <property type="protein sequence ID" value="KAJ3574980.1"/>
    <property type="molecule type" value="Genomic_DNA"/>
</dbReference>
<dbReference type="GO" id="GO:0005634">
    <property type="term" value="C:nucleus"/>
    <property type="evidence" value="ECO:0007669"/>
    <property type="project" value="TreeGrafter"/>
</dbReference>
<evidence type="ECO:0000313" key="10">
    <source>
        <dbReference type="Proteomes" id="UP001213000"/>
    </source>
</evidence>
<comment type="similarity">
    <text evidence="7">Belongs to the class I-like SAM-binding methyltransferase superfamily. C5-methyltransferase family.</text>
</comment>
<dbReference type="Pfam" id="PF00145">
    <property type="entry name" value="DNA_methylase"/>
    <property type="match status" value="2"/>
</dbReference>
<name>A0AAD5VZY3_9AGAR</name>
<dbReference type="AlphaFoldDB" id="A0AAD5VZY3"/>
<evidence type="ECO:0000256" key="3">
    <source>
        <dbReference type="ARBA" id="ARBA00022691"/>
    </source>
</evidence>
<reference evidence="9" key="1">
    <citation type="submission" date="2022-07" db="EMBL/GenBank/DDBJ databases">
        <title>Genome Sequence of Leucocoprinus birnbaumii.</title>
        <authorList>
            <person name="Buettner E."/>
        </authorList>
    </citation>
    <scope>NUCLEOTIDE SEQUENCE</scope>
    <source>
        <strain evidence="9">VT141</strain>
    </source>
</reference>
<dbReference type="PANTHER" id="PTHR46098">
    <property type="entry name" value="TRNA (CYTOSINE(38)-C(5))-METHYLTRANSFERASE"/>
    <property type="match status" value="1"/>
</dbReference>
<dbReference type="Proteomes" id="UP001213000">
    <property type="component" value="Unassembled WGS sequence"/>
</dbReference>
<evidence type="ECO:0000313" key="9">
    <source>
        <dbReference type="EMBL" id="KAJ3574980.1"/>
    </source>
</evidence>
<evidence type="ECO:0000256" key="5">
    <source>
        <dbReference type="ARBA" id="ARBA00039681"/>
    </source>
</evidence>
<dbReference type="InterPro" id="IPR029063">
    <property type="entry name" value="SAM-dependent_MTases_sf"/>
</dbReference>
<evidence type="ECO:0000256" key="1">
    <source>
        <dbReference type="ARBA" id="ARBA00022603"/>
    </source>
</evidence>
<dbReference type="InterPro" id="IPR001525">
    <property type="entry name" value="C5_MeTfrase"/>
</dbReference>
<dbReference type="SUPFAM" id="SSF53335">
    <property type="entry name" value="S-adenosyl-L-methionine-dependent methyltransferases"/>
    <property type="match status" value="1"/>
</dbReference>
<evidence type="ECO:0000256" key="7">
    <source>
        <dbReference type="PROSITE-ProRule" id="PRU01016"/>
    </source>
</evidence>
<dbReference type="EC" id="2.1.1.204" evidence="4"/>
<protein>
    <recommendedName>
        <fullName evidence="5">tRNA (cytosine(38)-C(5))-methyltransferase</fullName>
        <ecNumber evidence="4">2.1.1.204</ecNumber>
    </recommendedName>
    <alternativeName>
        <fullName evidence="6">DNA (cytosine-5)-methyltransferase-like protein 2</fullName>
    </alternativeName>
</protein>
<feature type="region of interest" description="Disordered" evidence="8">
    <location>
        <begin position="201"/>
        <end position="223"/>
    </location>
</feature>
<comment type="caution">
    <text evidence="9">The sequence shown here is derived from an EMBL/GenBank/DDBJ whole genome shotgun (WGS) entry which is preliminary data.</text>
</comment>